<gene>
    <name evidence="4" type="ORF">MGAL_10B017507</name>
</gene>
<dbReference type="PANTHER" id="PTHR10656">
    <property type="entry name" value="CELL FATE DETERMINING PROTEIN MAB21-RELATED"/>
    <property type="match status" value="1"/>
</dbReference>
<evidence type="ECO:0000259" key="2">
    <source>
        <dbReference type="Pfam" id="PF03281"/>
    </source>
</evidence>
<dbReference type="Pfam" id="PF03281">
    <property type="entry name" value="Mab-21"/>
    <property type="match status" value="1"/>
</dbReference>
<dbReference type="EMBL" id="UYJE01002284">
    <property type="protein sequence ID" value="VDI09412.1"/>
    <property type="molecule type" value="Genomic_DNA"/>
</dbReference>
<dbReference type="OrthoDB" id="6125285at2759"/>
<dbReference type="Proteomes" id="UP000596742">
    <property type="component" value="Unassembled WGS sequence"/>
</dbReference>
<reference evidence="4" key="1">
    <citation type="submission" date="2018-11" db="EMBL/GenBank/DDBJ databases">
        <authorList>
            <person name="Alioto T."/>
            <person name="Alioto T."/>
        </authorList>
    </citation>
    <scope>NUCLEOTIDE SEQUENCE</scope>
</reference>
<accession>A0A8B6CSD9</accession>
<name>A0A8B6CSD9_MYTGA</name>
<protein>
    <recommendedName>
        <fullName evidence="6">Mab-21-like HhH/H2TH-like domain-containing protein</fullName>
    </recommendedName>
</protein>
<comment type="caution">
    <text evidence="4">The sequence shown here is derived from an EMBL/GenBank/DDBJ whole genome shotgun (WGS) entry which is preliminary data.</text>
</comment>
<evidence type="ECO:0008006" key="6">
    <source>
        <dbReference type="Google" id="ProtNLM"/>
    </source>
</evidence>
<evidence type="ECO:0000259" key="3">
    <source>
        <dbReference type="Pfam" id="PF20266"/>
    </source>
</evidence>
<dbReference type="Gene3D" id="1.10.1410.40">
    <property type="match status" value="1"/>
</dbReference>
<dbReference type="InterPro" id="IPR046903">
    <property type="entry name" value="Mab-21-like_nuc_Trfase"/>
</dbReference>
<evidence type="ECO:0000313" key="5">
    <source>
        <dbReference type="Proteomes" id="UP000596742"/>
    </source>
</evidence>
<feature type="domain" description="Mab-21-like nucleotidyltransferase" evidence="2">
    <location>
        <begin position="159"/>
        <end position="228"/>
    </location>
</feature>
<dbReference type="AlphaFoldDB" id="A0A8B6CSD9"/>
<comment type="similarity">
    <text evidence="1">Belongs to the mab-21 family.</text>
</comment>
<dbReference type="InterPro" id="IPR024810">
    <property type="entry name" value="MAB21L/cGLR"/>
</dbReference>
<dbReference type="InterPro" id="IPR046906">
    <property type="entry name" value="Mab-21_HhH/H2TH-like"/>
</dbReference>
<proteinExistence type="inferred from homology"/>
<keyword evidence="5" id="KW-1185">Reference proteome</keyword>
<sequence length="412" mass="48086">MEDTETKTISLALYRYMCQNIVGSENHVKNLRLMNTVRDNMKSKSFITFITSGSFGEGLEMRGSDLDIMCVNKNMEVYENVQTSLNSKDLYLSMDTVDVKAGFAQLQVKQNYSQSLFEYFEEHNGKNYFSSTLHKQAVLLNSNNVIHGPCISDKDGTYDCVLCLHCTSWISQASQWITRSNNSWPSYKVKQSVIKHGVLFVPVGVKGSPKENIEWRISFSVGEKFLINTFTHTQLLCYALLKILLKDVISTYTECEDLLCSYFLKTIMFWISEELPQSIWKPETLIHCFMRCLRRLIYSVDYSICLHYFIPENNLFENKIEGRARRILLDKLYKLHSYGWRCILFSDQLSNFQISMRMSHIEPHTLHTIELAKTVIQNYQICLMICPMLFLSRTLLYTKEEYIRLFPVTNLH</sequence>
<evidence type="ECO:0000313" key="4">
    <source>
        <dbReference type="EMBL" id="VDI09412.1"/>
    </source>
</evidence>
<organism evidence="4 5">
    <name type="scientific">Mytilus galloprovincialis</name>
    <name type="common">Mediterranean mussel</name>
    <dbReference type="NCBI Taxonomy" id="29158"/>
    <lineage>
        <taxon>Eukaryota</taxon>
        <taxon>Metazoa</taxon>
        <taxon>Spiralia</taxon>
        <taxon>Lophotrochozoa</taxon>
        <taxon>Mollusca</taxon>
        <taxon>Bivalvia</taxon>
        <taxon>Autobranchia</taxon>
        <taxon>Pteriomorphia</taxon>
        <taxon>Mytilida</taxon>
        <taxon>Mytiloidea</taxon>
        <taxon>Mytilidae</taxon>
        <taxon>Mytilinae</taxon>
        <taxon>Mytilus</taxon>
    </lineage>
</organism>
<dbReference type="SMART" id="SM01265">
    <property type="entry name" value="Mab-21"/>
    <property type="match status" value="1"/>
</dbReference>
<evidence type="ECO:0000256" key="1">
    <source>
        <dbReference type="ARBA" id="ARBA00008307"/>
    </source>
</evidence>
<dbReference type="PANTHER" id="PTHR10656:SF69">
    <property type="entry name" value="MAB-21-LIKE HHH_H2TH-LIKE DOMAIN-CONTAINING PROTEIN"/>
    <property type="match status" value="1"/>
</dbReference>
<feature type="domain" description="Mab-21-like HhH/H2TH-like" evidence="3">
    <location>
        <begin position="237"/>
        <end position="323"/>
    </location>
</feature>
<dbReference type="Pfam" id="PF20266">
    <property type="entry name" value="Mab-21_C"/>
    <property type="match status" value="1"/>
</dbReference>